<dbReference type="AlphaFoldDB" id="A0A0F9RQN5"/>
<proteinExistence type="predicted"/>
<reference evidence="2" key="1">
    <citation type="journal article" date="2015" name="Nature">
        <title>Complex archaea that bridge the gap between prokaryotes and eukaryotes.</title>
        <authorList>
            <person name="Spang A."/>
            <person name="Saw J.H."/>
            <person name="Jorgensen S.L."/>
            <person name="Zaremba-Niedzwiedzka K."/>
            <person name="Martijn J."/>
            <person name="Lind A.E."/>
            <person name="van Eijk R."/>
            <person name="Schleper C."/>
            <person name="Guy L."/>
            <person name="Ettema T.J."/>
        </authorList>
    </citation>
    <scope>NUCLEOTIDE SEQUENCE</scope>
</reference>
<feature type="region of interest" description="Disordered" evidence="1">
    <location>
        <begin position="12"/>
        <end position="52"/>
    </location>
</feature>
<evidence type="ECO:0000313" key="2">
    <source>
        <dbReference type="EMBL" id="KKN27276.1"/>
    </source>
</evidence>
<evidence type="ECO:0000256" key="1">
    <source>
        <dbReference type="SAM" id="MobiDB-lite"/>
    </source>
</evidence>
<accession>A0A0F9RQN5</accession>
<dbReference type="EMBL" id="LAZR01002652">
    <property type="protein sequence ID" value="KKN27276.1"/>
    <property type="molecule type" value="Genomic_DNA"/>
</dbReference>
<feature type="compositionally biased region" description="Low complexity" evidence="1">
    <location>
        <begin position="27"/>
        <end position="46"/>
    </location>
</feature>
<organism evidence="2">
    <name type="scientific">marine sediment metagenome</name>
    <dbReference type="NCBI Taxonomy" id="412755"/>
    <lineage>
        <taxon>unclassified sequences</taxon>
        <taxon>metagenomes</taxon>
        <taxon>ecological metagenomes</taxon>
    </lineage>
</organism>
<protein>
    <submittedName>
        <fullName evidence="2">Uncharacterized protein</fullName>
    </submittedName>
</protein>
<name>A0A0F9RQN5_9ZZZZ</name>
<comment type="caution">
    <text evidence="2">The sequence shown here is derived from an EMBL/GenBank/DDBJ whole genome shotgun (WGS) entry which is preliminary data.</text>
</comment>
<sequence>MPIDVKRHIQQVGPAIPSAPTISPGTASLPAKTAAAAGRRTTTEGQRQTEEGLRLQERADVSTANKQLNDFEVQVKLRKNEFDAMIRRNNNPETYFDEYDKFKKDIDEKLVPNVDHFLATDKAAEWLADSDAGWRDKLDIDQDQKATENSVASFRATRNKAMETLDPELLMRTYERAVGAGIVLPEVAEDQLATDLEKIDKVARANAQEVAINNEMALARAVIDTAIEEGKTQDEALELGLDFIRKSALIPEDEKQERQEDLNAEETYRRSIDKRQKDKAVLEQNNAIQGRINEGNLESIVAFVKAQPDLDEIQKGSWIDAIKEDAEAKLKDDEANSPFNQGSNAVFQKWLNMAQTNPKNVDMNDMTELTKKGLSEGITSSHWRTINTLRNTALKNIGEGDDPLDSRTAKLADEYLGTFKTDDPEGWIQSVNDYNKWYLDFIDKNKREPTPRESETKLQFLTTEPVRTFWVNDLPDAQVRSELRDIPLEAQREFVKSAKAEQSTTKFLREWRARPKKFTKTIADHYIALANGDPKRADELATKDGYTE</sequence>
<gene>
    <name evidence="2" type="ORF">LCGC14_0866300</name>
</gene>